<keyword evidence="2" id="KW-1185">Reference proteome</keyword>
<dbReference type="Proteomes" id="UP000772434">
    <property type="component" value="Unassembled WGS sequence"/>
</dbReference>
<name>A0A9P5QA83_9AGAR</name>
<dbReference type="OrthoDB" id="3365698at2759"/>
<dbReference type="EMBL" id="JADNRY010000002">
    <property type="protein sequence ID" value="KAF9078009.1"/>
    <property type="molecule type" value="Genomic_DNA"/>
</dbReference>
<protein>
    <submittedName>
        <fullName evidence="1">Uncharacterized protein</fullName>
    </submittedName>
</protein>
<organism evidence="1 2">
    <name type="scientific">Rhodocollybia butyracea</name>
    <dbReference type="NCBI Taxonomy" id="206335"/>
    <lineage>
        <taxon>Eukaryota</taxon>
        <taxon>Fungi</taxon>
        <taxon>Dikarya</taxon>
        <taxon>Basidiomycota</taxon>
        <taxon>Agaricomycotina</taxon>
        <taxon>Agaricomycetes</taxon>
        <taxon>Agaricomycetidae</taxon>
        <taxon>Agaricales</taxon>
        <taxon>Marasmiineae</taxon>
        <taxon>Omphalotaceae</taxon>
        <taxon>Rhodocollybia</taxon>
    </lineage>
</organism>
<evidence type="ECO:0000313" key="1">
    <source>
        <dbReference type="EMBL" id="KAF9078009.1"/>
    </source>
</evidence>
<evidence type="ECO:0000313" key="2">
    <source>
        <dbReference type="Proteomes" id="UP000772434"/>
    </source>
</evidence>
<proteinExistence type="predicted"/>
<accession>A0A9P5QA83</accession>
<reference evidence="1" key="1">
    <citation type="submission" date="2020-11" db="EMBL/GenBank/DDBJ databases">
        <authorList>
            <consortium name="DOE Joint Genome Institute"/>
            <person name="Ahrendt S."/>
            <person name="Riley R."/>
            <person name="Andreopoulos W."/>
            <person name="Labutti K."/>
            <person name="Pangilinan J."/>
            <person name="Ruiz-Duenas F.J."/>
            <person name="Barrasa J.M."/>
            <person name="Sanchez-Garcia M."/>
            <person name="Camarero S."/>
            <person name="Miyauchi S."/>
            <person name="Serrano A."/>
            <person name="Linde D."/>
            <person name="Babiker R."/>
            <person name="Drula E."/>
            <person name="Ayuso-Fernandez I."/>
            <person name="Pacheco R."/>
            <person name="Padilla G."/>
            <person name="Ferreira P."/>
            <person name="Barriuso J."/>
            <person name="Kellner H."/>
            <person name="Castanera R."/>
            <person name="Alfaro M."/>
            <person name="Ramirez L."/>
            <person name="Pisabarro A.G."/>
            <person name="Kuo A."/>
            <person name="Tritt A."/>
            <person name="Lipzen A."/>
            <person name="He G."/>
            <person name="Yan M."/>
            <person name="Ng V."/>
            <person name="Cullen D."/>
            <person name="Martin F."/>
            <person name="Rosso M.-N."/>
            <person name="Henrissat B."/>
            <person name="Hibbett D."/>
            <person name="Martinez A.T."/>
            <person name="Grigoriev I.V."/>
        </authorList>
    </citation>
    <scope>NUCLEOTIDE SEQUENCE</scope>
    <source>
        <strain evidence="1">AH 40177</strain>
    </source>
</reference>
<comment type="caution">
    <text evidence="1">The sequence shown here is derived from an EMBL/GenBank/DDBJ whole genome shotgun (WGS) entry which is preliminary data.</text>
</comment>
<sequence length="236" mass="26771">MVNKAAKQPARIEDLPTLMETSAHPCAVRVLRDSVVTFMTEFIILHTYLRLQELILPKNFPLDQSIFWSFMSVNIGGYTPAREDYFRKCVIPHSGSTPLNISLNSFHYYNSQLDLQPGGGIVKDLATHGARWKTLKLSFFPNFYMHQLETMLKSELTRPKDATASASLLPLLESLTIHTGTDLDVLRNVKLFICCPCLRELHMESWWSGSMLDAIDVRNLTILESTEVLLDSPIVD</sequence>
<gene>
    <name evidence="1" type="ORF">BDP27DRAFT_1486640</name>
</gene>
<dbReference type="AlphaFoldDB" id="A0A9P5QA83"/>